<keyword evidence="2" id="KW-0328">Glycosyltransferase</keyword>
<name>A0A520KGK7_9CREN</name>
<proteinExistence type="predicted"/>
<feature type="domain" description="Phosphoribosyltransferase" evidence="1">
    <location>
        <begin position="53"/>
        <end position="171"/>
    </location>
</feature>
<keyword evidence="2" id="KW-0808">Transferase</keyword>
<sequence length="204" mass="23093">MIKPRVCEYNNQEYHIVKFKNITRKLPIVSIGNGIWIASDAELVLGDVEFISKISEEIAELIKPFNPEVIVTPESKSIALAYEISKNLNIKKFVVARKSIKAYMKECLVEKVKSITTKGEQILVLTNDDTMFIKNRKVCIFDDVVSTGGTITSLEELVKKAKGITVCKACIWLEGPWYNDSELIFLDVLPIYVSKEKLSDFVNI</sequence>
<dbReference type="EMBL" id="QNVI01000022">
    <property type="protein sequence ID" value="TDA39650.1"/>
    <property type="molecule type" value="Genomic_DNA"/>
</dbReference>
<dbReference type="NCBIfam" id="NF005592">
    <property type="entry name" value="PRK07322.1"/>
    <property type="match status" value="1"/>
</dbReference>
<dbReference type="SUPFAM" id="SSF53271">
    <property type="entry name" value="PRTase-like"/>
    <property type="match status" value="1"/>
</dbReference>
<comment type="caution">
    <text evidence="2">The sequence shown here is derived from an EMBL/GenBank/DDBJ whole genome shotgun (WGS) entry which is preliminary data.</text>
</comment>
<protein>
    <submittedName>
        <fullName evidence="2">Phosphoribosyltransferase</fullName>
    </submittedName>
</protein>
<accession>A0A520KGK7</accession>
<dbReference type="PANTHER" id="PTHR43218:SF1">
    <property type="entry name" value="PHOSPHORIBOSYLTRANSFERASE"/>
    <property type="match status" value="1"/>
</dbReference>
<evidence type="ECO:0000313" key="3">
    <source>
        <dbReference type="EMBL" id="TDA39650.1"/>
    </source>
</evidence>
<dbReference type="GO" id="GO:0016757">
    <property type="term" value="F:glycosyltransferase activity"/>
    <property type="evidence" value="ECO:0007669"/>
    <property type="project" value="UniProtKB-KW"/>
</dbReference>
<dbReference type="Proteomes" id="UP000317265">
    <property type="component" value="Unassembled WGS sequence"/>
</dbReference>
<evidence type="ECO:0000313" key="4">
    <source>
        <dbReference type="Proteomes" id="UP000316080"/>
    </source>
</evidence>
<dbReference type="InterPro" id="IPR000836">
    <property type="entry name" value="PRTase_dom"/>
</dbReference>
<reference evidence="3 5" key="1">
    <citation type="journal article" date="2019" name="Nat. Microbiol.">
        <title>Expanding anaerobic alkane metabolism in the domain of Archaea.</title>
        <authorList>
            <person name="Wang Y."/>
            <person name="Wegener G."/>
            <person name="Hou J."/>
            <person name="Wang F."/>
            <person name="Xiao X."/>
        </authorList>
    </citation>
    <scope>NUCLEOTIDE SEQUENCE [LARGE SCALE GENOMIC DNA]</scope>
    <source>
        <strain evidence="3">WYZ-LMO11</strain>
    </source>
</reference>
<organism evidence="2 4">
    <name type="scientific">Thermoproteota archaeon</name>
    <dbReference type="NCBI Taxonomy" id="2056631"/>
    <lineage>
        <taxon>Archaea</taxon>
        <taxon>Thermoproteota</taxon>
    </lineage>
</organism>
<dbReference type="Proteomes" id="UP000316080">
    <property type="component" value="Unassembled WGS sequence"/>
</dbReference>
<dbReference type="PANTHER" id="PTHR43218">
    <property type="entry name" value="PHOSPHORIBOSYLTRANSFERASE-RELATED"/>
    <property type="match status" value="1"/>
</dbReference>
<reference evidence="2 4" key="2">
    <citation type="journal article" date="2019" name="Nat. Microbiol.">
        <title>Wide diversity of methane and short-chain alkane metabolisms in uncultured archaea.</title>
        <authorList>
            <person name="Borrel G."/>
            <person name="Adam P.S."/>
            <person name="McKay L.J."/>
            <person name="Chen L.X."/>
            <person name="Sierra-Garcia I.N."/>
            <person name="Sieber C.M."/>
            <person name="Letourneur Q."/>
            <person name="Ghozlane A."/>
            <person name="Andersen G.L."/>
            <person name="Li W.J."/>
            <person name="Hallam S.J."/>
            <person name="Muyzer G."/>
            <person name="de Oliveira V.M."/>
            <person name="Inskeep W.P."/>
            <person name="Banfield J.F."/>
            <person name="Gribaldo S."/>
        </authorList>
    </citation>
    <scope>NUCLEOTIDE SEQUENCE [LARGE SCALE GENOMIC DNA]</scope>
    <source>
        <strain evidence="2">Verst-YHS</strain>
    </source>
</reference>
<evidence type="ECO:0000313" key="5">
    <source>
        <dbReference type="Proteomes" id="UP000317265"/>
    </source>
</evidence>
<dbReference type="CDD" id="cd06223">
    <property type="entry name" value="PRTases_typeI"/>
    <property type="match status" value="1"/>
</dbReference>
<dbReference type="Gene3D" id="3.40.50.2020">
    <property type="match status" value="1"/>
</dbReference>
<gene>
    <name evidence="3" type="ORF">DSO09_01965</name>
    <name evidence="2" type="ORF">EF809_01215</name>
</gene>
<evidence type="ECO:0000259" key="1">
    <source>
        <dbReference type="Pfam" id="PF00156"/>
    </source>
</evidence>
<dbReference type="EMBL" id="RXIH01000009">
    <property type="protein sequence ID" value="RZN57266.1"/>
    <property type="molecule type" value="Genomic_DNA"/>
</dbReference>
<evidence type="ECO:0000313" key="2">
    <source>
        <dbReference type="EMBL" id="RZN57266.1"/>
    </source>
</evidence>
<dbReference type="InterPro" id="IPR029057">
    <property type="entry name" value="PRTase-like"/>
</dbReference>
<dbReference type="AlphaFoldDB" id="A0A520KGK7"/>
<dbReference type="Pfam" id="PF00156">
    <property type="entry name" value="Pribosyltran"/>
    <property type="match status" value="1"/>
</dbReference>